<dbReference type="PANTHER" id="PTHR12358">
    <property type="entry name" value="SPHINGOSINE KINASE"/>
    <property type="match status" value="1"/>
</dbReference>
<keyword evidence="4" id="KW-0067">ATP-binding</keyword>
<dbReference type="GO" id="GO:0005524">
    <property type="term" value="F:ATP binding"/>
    <property type="evidence" value="ECO:0007669"/>
    <property type="project" value="UniProtKB-KW"/>
</dbReference>
<dbReference type="InterPro" id="IPR045540">
    <property type="entry name" value="YegS/DAGK_C"/>
</dbReference>
<evidence type="ECO:0000256" key="4">
    <source>
        <dbReference type="ARBA" id="ARBA00022840"/>
    </source>
</evidence>
<dbReference type="EMBL" id="MDYQ01000052">
    <property type="protein sequence ID" value="PRP85009.1"/>
    <property type="molecule type" value="Genomic_DNA"/>
</dbReference>
<keyword evidence="8" id="KW-1185">Reference proteome</keyword>
<keyword evidence="1" id="KW-0808">Transferase</keyword>
<evidence type="ECO:0000259" key="6">
    <source>
        <dbReference type="PROSITE" id="PS50146"/>
    </source>
</evidence>
<accession>A0A2P6NM49</accession>
<dbReference type="OrthoDB" id="16101at2759"/>
<dbReference type="InterPro" id="IPR001206">
    <property type="entry name" value="Diacylglycerol_kinase_cat_dom"/>
</dbReference>
<keyword evidence="2" id="KW-0547">Nucleotide-binding</keyword>
<dbReference type="GO" id="GO:0001727">
    <property type="term" value="F:lipid kinase activity"/>
    <property type="evidence" value="ECO:0007669"/>
    <property type="project" value="TreeGrafter"/>
</dbReference>
<dbReference type="Gene3D" id="2.60.200.40">
    <property type="match status" value="2"/>
</dbReference>
<dbReference type="SUPFAM" id="SSF111331">
    <property type="entry name" value="NAD kinase/diacylglycerol kinase-like"/>
    <property type="match status" value="1"/>
</dbReference>
<dbReference type="GO" id="GO:0046512">
    <property type="term" value="P:sphingosine biosynthetic process"/>
    <property type="evidence" value="ECO:0007669"/>
    <property type="project" value="TreeGrafter"/>
</dbReference>
<sequence length="577" mass="64392">MMRCDVRHTEELAQRKKIRRNSVSTGYSLALTTTSSEATDKEMASAESGKTFTAQSVSNHDAQVPPIVFNKHTTTTTTTTTSVTTIPANPHNHTKRRMSLKAILHHRENPANHTNHSNHSVSSNHYNYSSATPNSTSLNSYYSNGGSDHVNNGNPSGSTSLSSYPNMPGPYVIQSHGSKPRPRSAEFNRNLYAESSSSYSQEEYRDLDNFQPHTEAIDPSRIDDYMPPTILKPSGAVQIPVRKVAIVYNPKSGAQKGEKLARKTEKILNAHGIAVTMLMTERRGHGEEIARDIPLDDTDVLCFLGGDGTFHECLNGFMRRKDNAKDRVALAVLPGGTGNSFALELQGNNRMSSCIKSILRGITVNIDIARMYFPTVDETVFSFNSVHWGMGSKINVTAEKLRWMGKAIRYSTAAALELMRGSTTEAIFEMVDKDGKFFEVRGHYSLLVANNIMSTLKGMKMVPNAKINDGLIDLLLIKSGKMMDLVSIFKRVYNGTHTELDYVDYYQVKSFSLIPFVEHDGFDTEPPEVAEELLDIDGELKGKTPFKCTMMPREIKVIEHYTPKQAEHRDRPKREQQ</sequence>
<evidence type="ECO:0000313" key="8">
    <source>
        <dbReference type="Proteomes" id="UP000241769"/>
    </source>
</evidence>
<dbReference type="GO" id="GO:0016020">
    <property type="term" value="C:membrane"/>
    <property type="evidence" value="ECO:0007669"/>
    <property type="project" value="TreeGrafter"/>
</dbReference>
<feature type="compositionally biased region" description="Polar residues" evidence="5">
    <location>
        <begin position="131"/>
        <end position="165"/>
    </location>
</feature>
<feature type="region of interest" description="Disordered" evidence="5">
    <location>
        <begin position="110"/>
        <end position="184"/>
    </location>
</feature>
<dbReference type="InterPro" id="IPR050187">
    <property type="entry name" value="Lipid_Phosphate_FormReg"/>
</dbReference>
<evidence type="ECO:0000256" key="1">
    <source>
        <dbReference type="ARBA" id="ARBA00022679"/>
    </source>
</evidence>
<organism evidence="7 8">
    <name type="scientific">Planoprotostelium fungivorum</name>
    <dbReference type="NCBI Taxonomy" id="1890364"/>
    <lineage>
        <taxon>Eukaryota</taxon>
        <taxon>Amoebozoa</taxon>
        <taxon>Evosea</taxon>
        <taxon>Variosea</taxon>
        <taxon>Cavosteliida</taxon>
        <taxon>Cavosteliaceae</taxon>
        <taxon>Planoprotostelium</taxon>
    </lineage>
</organism>
<evidence type="ECO:0000256" key="5">
    <source>
        <dbReference type="SAM" id="MobiDB-lite"/>
    </source>
</evidence>
<name>A0A2P6NM49_9EUKA</name>
<dbReference type="AlphaFoldDB" id="A0A2P6NM49"/>
<dbReference type="Pfam" id="PF00781">
    <property type="entry name" value="DAGK_cat"/>
    <property type="match status" value="1"/>
</dbReference>
<keyword evidence="3" id="KW-0418">Kinase</keyword>
<dbReference type="InParanoid" id="A0A2P6NM49"/>
<feature type="domain" description="DAGKc" evidence="6">
    <location>
        <begin position="239"/>
        <end position="375"/>
    </location>
</feature>
<reference evidence="7 8" key="1">
    <citation type="journal article" date="2018" name="Genome Biol. Evol.">
        <title>Multiple Roots of Fruiting Body Formation in Amoebozoa.</title>
        <authorList>
            <person name="Hillmann F."/>
            <person name="Forbes G."/>
            <person name="Novohradska S."/>
            <person name="Ferling I."/>
            <person name="Riege K."/>
            <person name="Groth M."/>
            <person name="Westermann M."/>
            <person name="Marz M."/>
            <person name="Spaller T."/>
            <person name="Winckler T."/>
            <person name="Schaap P."/>
            <person name="Glockner G."/>
        </authorList>
    </citation>
    <scope>NUCLEOTIDE SEQUENCE [LARGE SCALE GENOMIC DNA]</scope>
    <source>
        <strain evidence="7 8">Jena</strain>
    </source>
</reference>
<dbReference type="InterPro" id="IPR017438">
    <property type="entry name" value="ATP-NAD_kinase_N"/>
</dbReference>
<dbReference type="PANTHER" id="PTHR12358:SF110">
    <property type="entry name" value="SPHINGOSINE KINASE RELATED PROTEIN"/>
    <property type="match status" value="1"/>
</dbReference>
<dbReference type="SMART" id="SM00046">
    <property type="entry name" value="DAGKc"/>
    <property type="match status" value="1"/>
</dbReference>
<evidence type="ECO:0000256" key="2">
    <source>
        <dbReference type="ARBA" id="ARBA00022741"/>
    </source>
</evidence>
<dbReference type="STRING" id="1890364.A0A2P6NM49"/>
<evidence type="ECO:0000313" key="7">
    <source>
        <dbReference type="EMBL" id="PRP85009.1"/>
    </source>
</evidence>
<comment type="caution">
    <text evidence="7">The sequence shown here is derived from an EMBL/GenBank/DDBJ whole genome shotgun (WGS) entry which is preliminary data.</text>
</comment>
<dbReference type="PROSITE" id="PS50146">
    <property type="entry name" value="DAGK"/>
    <property type="match status" value="1"/>
</dbReference>
<gene>
    <name evidence="7" type="ORF">PROFUN_07297</name>
</gene>
<dbReference type="Pfam" id="PF19279">
    <property type="entry name" value="YegS_C"/>
    <property type="match status" value="1"/>
</dbReference>
<dbReference type="GO" id="GO:0005737">
    <property type="term" value="C:cytoplasm"/>
    <property type="evidence" value="ECO:0007669"/>
    <property type="project" value="TreeGrafter"/>
</dbReference>
<dbReference type="InterPro" id="IPR016064">
    <property type="entry name" value="NAD/diacylglycerol_kinase_sf"/>
</dbReference>
<feature type="compositionally biased region" description="Low complexity" evidence="5">
    <location>
        <begin position="112"/>
        <end position="130"/>
    </location>
</feature>
<evidence type="ECO:0000256" key="3">
    <source>
        <dbReference type="ARBA" id="ARBA00022777"/>
    </source>
</evidence>
<proteinExistence type="predicted"/>
<protein>
    <recommendedName>
        <fullName evidence="6">DAGKc domain-containing protein</fullName>
    </recommendedName>
</protein>
<dbReference type="Gene3D" id="3.40.50.10330">
    <property type="entry name" value="Probable inorganic polyphosphate/atp-NAD kinase, domain 1"/>
    <property type="match status" value="1"/>
</dbReference>
<dbReference type="Proteomes" id="UP000241769">
    <property type="component" value="Unassembled WGS sequence"/>
</dbReference>